<dbReference type="HOGENOM" id="CLU_000662_1_0_11"/>
<evidence type="ECO:0000256" key="2">
    <source>
        <dbReference type="SAM" id="MobiDB-lite"/>
    </source>
</evidence>
<dbReference type="NCBIfam" id="TIGR01643">
    <property type="entry name" value="YD_repeat_2x"/>
    <property type="match status" value="1"/>
</dbReference>
<dbReference type="STRING" id="479433.Caci_1230"/>
<keyword evidence="1" id="KW-0677">Repeat</keyword>
<name>C7Q767_CATAD</name>
<keyword evidence="6" id="KW-1185">Reference proteome</keyword>
<sequence length="2191" mass="226457" precursor="true">MIGMSPPSSGRRRHARWRHRLTTVAAAGAMLAGSGLNPAQAAPAGAGKHWQPVATQKTPSVPGHAGVPAGQPAPATSANHGVPPVAYQATAPVWPAGQASATLAAPVPPATPAAAEPKPATGSGGHPTSPPADSSPTAANSSDTAGPAAKLAGLPVTLASADGTTAATVAFAPRAAVAAAGVDGVILTLSRTDGGRTASPVDLSLDYKGFATASGGGYADRLTLVEMPACALTTPTVPSCRAQTPIAAKNDTASGTLSAQVALSATPMVLAASPQASGGVGDYSATSLSPEGSWSSGGNTGSFAYSYPIAVPPASGGTAPSVALSYDSGSVDGRTSVTNAQASWIGDGWDYSPGFIERSYQPCSQDGIKNSGDTCWGGNQVTLSMSGLSGTLVRDDTTGAWHSQSDSGDKVIALTGVSNGAFQGEAWEIITPDGTRYYFGQDYLPGGTGTDAATDSVWTQPVYCPKSGDGPPSGSCYDSSKGTGSVVTNMAWRWNLDYTVDPHGNLRTYSWTPETDEYEMGYGQNNNNGKLTPYDRGGYLTSIGYGYSLSAAIAGAKPAETVTFGTEERCLTSSSFTNCANSNLSSTTAAHWPDVPFNQVCAAGATACANYSPTYFSTKRLTSISTAVLVGSGYQPVDSYTLSQSFPAPQAGQVPAGSSVSATNPGDGTVAVMWLDSIQRTGADTLGGGAAAQLPKTVFTADEMPNRVDGNTTGAAALYRPRLTEITTDSGAQTVIAYSSSQCSRTGNKLPASPDADTMNCYPQYWTPNGAQNPVLDWFTTYQVSSVTVNDLVAPRAWNEVSLTSYNYAGAAWHRDDSPLTPAAQRTWNQFRGFRTVTATTGASSVQSTPTQTVTTFLQGMDGDYQASGSKRGVSVADTVGDTVTDNNWLAGQLLEKDTLLGVGGAAQNKEVGGPWTFTPTATESQASSMPALVARMTAGTTDRKYQLWHDGTWEQTKLAATFNAQAQQVTSDTTYSGPSALPEQCTTTKYATNAAANMVTYPDESLTVTGSCSTKPSATATQSDTLTFYDSSSTLGSLGSTGNATMTQKAASYNASGAPVYTTTAKAQFDSYGRTTSATDADGNTTTTAYSAPGAAADTVTVTNPMHWITKQTLDPGRGQAVSSTDVDNELTTKTYDGLGRVTAVWTPLHSQAAKAPADYTYTYAVTGTAPTAVKTSTLRDDGSYGAVIALYDGQLRQIQQQGGTADGEVGRLITDTHYNSLGQKAKTTDTYYEKTTAPTAAVFVPANDSAVPAEAETLYDGMGRAAQSLTVAFGVNQYSTLTGYRGTDETDTTPPAGGTATSSFLDAAGNVDATWSYRTATATGKAADAETNSRVYTPAGQPSTIKDAVGDTWSYGYNLLGQNTSVSDPGTGLATSVYSTGGSLLSRTDANGDQLSYTYDALKRKIAEYDTTGGAAETSADQIGAWTYDTLAKGQPTSSTTYTDGAADAANTWTETVAGYTAKYQPTGETVTVPSSQGALAGTYQDSSQYTAETSLLAGTHYFAEGNLPKEQVNFGYTPTGLLSSYGSPYAALNTVTYSPLGQVLQTNYGANGDQYGRTVTYDPATKRMLTTTDSLQTLSKPMQSVAYTYNQAGAITAESNSVTGSSTPDTQCFGYDQLNELTSAWTDSGGVTATSAAGNAQVDGVGGCTDSAPTAGKVTGGPAPYWQSYSYDALGDRIGETSHDTSVASSANTVTQTLAYSAYNPSTGATAAASTPDAVQSVTTAGTSGSTSAPYTYYPNGETESRPGQAFTYNAMGLTQSVKNTTTGVASTYTYDADGTLLLQSDPAAAQNVLYLPWGEQVTLNTSGNTVSSLRYISDSPDGVSVVHSSAGTVGYELTNTNGTATAEVNASNLTYSLRYYDPFGQQRGAAPPSWPDQRAYLDKPSDPTSGLDLLGARQYDPVTGRFLSVDSVQENTDQRQLNGYSYAGDNPVNGSDPTGTMLACEDGPGSVCYYPHPAPPKKSGSSSSSSSDSGDSGDGGEDPFFPIYEKVRSYVEKNLAPLDAAAFDKILELAQNKASETQVLNTIDRMLEITAALKMGKLADGIDTILQATHFDSLVAVTREGTPFLAASRTTAVMGLIADYGDVVLPPDKGAAGWVDRGAGAVNGGLLMANMVVDEIPVAGQVMMIGTGIYLGGDYLYHHWKPFHNAVNDVGHGVSSFFGGLFGGGSDSSDAAPKPQWPNGCGG</sequence>
<evidence type="ECO:0000256" key="3">
    <source>
        <dbReference type="SAM" id="SignalP"/>
    </source>
</evidence>
<gene>
    <name evidence="5" type="ordered locus">Caci_1230</name>
</gene>
<accession>C7Q767</accession>
<feature type="region of interest" description="Disordered" evidence="2">
    <location>
        <begin position="1871"/>
        <end position="1899"/>
    </location>
</feature>
<evidence type="ECO:0000256" key="1">
    <source>
        <dbReference type="ARBA" id="ARBA00022737"/>
    </source>
</evidence>
<evidence type="ECO:0000313" key="6">
    <source>
        <dbReference type="Proteomes" id="UP000000851"/>
    </source>
</evidence>
<feature type="compositionally biased region" description="Low complexity" evidence="2">
    <location>
        <begin position="1967"/>
        <end position="1978"/>
    </location>
</feature>
<dbReference type="NCBIfam" id="TIGR03696">
    <property type="entry name" value="Rhs_assc_core"/>
    <property type="match status" value="1"/>
</dbReference>
<dbReference type="PANTHER" id="PTHR32305:SF17">
    <property type="entry name" value="TRNA NUCLEASE WAPA"/>
    <property type="match status" value="1"/>
</dbReference>
<dbReference type="PANTHER" id="PTHR32305">
    <property type="match status" value="1"/>
</dbReference>
<protein>
    <submittedName>
        <fullName evidence="5">YD repeat protein</fullName>
    </submittedName>
</protein>
<evidence type="ECO:0000259" key="4">
    <source>
        <dbReference type="Pfam" id="PF25023"/>
    </source>
</evidence>
<dbReference type="Pfam" id="PF25023">
    <property type="entry name" value="TEN_YD-shell"/>
    <property type="match status" value="1"/>
</dbReference>
<feature type="compositionally biased region" description="Low complexity" evidence="2">
    <location>
        <begin position="131"/>
        <end position="145"/>
    </location>
</feature>
<dbReference type="RefSeq" id="WP_012785449.1">
    <property type="nucleotide sequence ID" value="NC_013131.1"/>
</dbReference>
<feature type="region of interest" description="Disordered" evidence="2">
    <location>
        <begin position="104"/>
        <end position="146"/>
    </location>
</feature>
<dbReference type="InterPro" id="IPR050708">
    <property type="entry name" value="T6SS_VgrG/RHS"/>
</dbReference>
<dbReference type="eggNOG" id="COG3209">
    <property type="taxonomic scope" value="Bacteria"/>
</dbReference>
<feature type="domain" description="Teneurin-like YD-shell" evidence="4">
    <location>
        <begin position="1732"/>
        <end position="1936"/>
    </location>
</feature>
<dbReference type="Proteomes" id="UP000000851">
    <property type="component" value="Chromosome"/>
</dbReference>
<reference evidence="5 6" key="1">
    <citation type="journal article" date="2009" name="Stand. Genomic Sci.">
        <title>Complete genome sequence of Catenulispora acidiphila type strain (ID 139908).</title>
        <authorList>
            <person name="Copeland A."/>
            <person name="Lapidus A."/>
            <person name="Glavina Del Rio T."/>
            <person name="Nolan M."/>
            <person name="Lucas S."/>
            <person name="Chen F."/>
            <person name="Tice H."/>
            <person name="Cheng J.F."/>
            <person name="Bruce D."/>
            <person name="Goodwin L."/>
            <person name="Pitluck S."/>
            <person name="Mikhailova N."/>
            <person name="Pati A."/>
            <person name="Ivanova N."/>
            <person name="Mavromatis K."/>
            <person name="Chen A."/>
            <person name="Palaniappan K."/>
            <person name="Chain P."/>
            <person name="Land M."/>
            <person name="Hauser L."/>
            <person name="Chang Y.J."/>
            <person name="Jeffries C.D."/>
            <person name="Chertkov O."/>
            <person name="Brettin T."/>
            <person name="Detter J.C."/>
            <person name="Han C."/>
            <person name="Ali Z."/>
            <person name="Tindall B.J."/>
            <person name="Goker M."/>
            <person name="Bristow J."/>
            <person name="Eisen J.A."/>
            <person name="Markowitz V."/>
            <person name="Hugenholtz P."/>
            <person name="Kyrpides N.C."/>
            <person name="Klenk H.P."/>
        </authorList>
    </citation>
    <scope>NUCLEOTIDE SEQUENCE [LARGE SCALE GENOMIC DNA]</scope>
    <source>
        <strain evidence="6">DSM 44928 / JCM 14897 / NBRC 102108 / NRRL B-24433 / ID139908</strain>
    </source>
</reference>
<evidence type="ECO:0000313" key="5">
    <source>
        <dbReference type="EMBL" id="ACU70155.1"/>
    </source>
</evidence>
<dbReference type="KEGG" id="cai:Caci_1230"/>
<dbReference type="InParanoid" id="C7Q767"/>
<dbReference type="InterPro" id="IPR022385">
    <property type="entry name" value="Rhs_assc_core"/>
</dbReference>
<feature type="signal peptide" evidence="3">
    <location>
        <begin position="1"/>
        <end position="41"/>
    </location>
</feature>
<feature type="chain" id="PRO_5002982600" evidence="3">
    <location>
        <begin position="42"/>
        <end position="2191"/>
    </location>
</feature>
<dbReference type="InterPro" id="IPR056823">
    <property type="entry name" value="TEN-like_YD-shell"/>
</dbReference>
<dbReference type="EMBL" id="CP001700">
    <property type="protein sequence ID" value="ACU70155.1"/>
    <property type="molecule type" value="Genomic_DNA"/>
</dbReference>
<feature type="region of interest" description="Disordered" evidence="2">
    <location>
        <begin position="1959"/>
        <end position="1986"/>
    </location>
</feature>
<dbReference type="OrthoDB" id="291011at2"/>
<dbReference type="InterPro" id="IPR006530">
    <property type="entry name" value="YD"/>
</dbReference>
<feature type="region of interest" description="Disordered" evidence="2">
    <location>
        <begin position="40"/>
        <end position="81"/>
    </location>
</feature>
<dbReference type="Gene3D" id="2.180.10.10">
    <property type="entry name" value="RHS repeat-associated core"/>
    <property type="match status" value="1"/>
</dbReference>
<feature type="compositionally biased region" description="Low complexity" evidence="2">
    <location>
        <begin position="112"/>
        <end position="121"/>
    </location>
</feature>
<proteinExistence type="predicted"/>
<organism evidence="5 6">
    <name type="scientific">Catenulispora acidiphila (strain DSM 44928 / JCM 14897 / NBRC 102108 / NRRL B-24433 / ID139908)</name>
    <dbReference type="NCBI Taxonomy" id="479433"/>
    <lineage>
        <taxon>Bacteria</taxon>
        <taxon>Bacillati</taxon>
        <taxon>Actinomycetota</taxon>
        <taxon>Actinomycetes</taxon>
        <taxon>Catenulisporales</taxon>
        <taxon>Catenulisporaceae</taxon>
        <taxon>Catenulispora</taxon>
    </lineage>
</organism>
<keyword evidence="3" id="KW-0732">Signal</keyword>